<dbReference type="Proteomes" id="UP000244855">
    <property type="component" value="Unassembled WGS sequence"/>
</dbReference>
<gene>
    <name evidence="1" type="ORF">DM02DRAFT_355609</name>
</gene>
<accession>A0A2V1E9H5</accession>
<name>A0A2V1E9H5_9PLEO</name>
<protein>
    <submittedName>
        <fullName evidence="1">Uncharacterized protein</fullName>
    </submittedName>
</protein>
<evidence type="ECO:0000313" key="1">
    <source>
        <dbReference type="EMBL" id="PVI07183.1"/>
    </source>
</evidence>
<dbReference type="AlphaFoldDB" id="A0A2V1E9H5"/>
<reference evidence="1 2" key="1">
    <citation type="journal article" date="2018" name="Sci. Rep.">
        <title>Comparative genomics provides insights into the lifestyle and reveals functional heterogeneity of dark septate endophytic fungi.</title>
        <authorList>
            <person name="Knapp D.G."/>
            <person name="Nemeth J.B."/>
            <person name="Barry K."/>
            <person name="Hainaut M."/>
            <person name="Henrissat B."/>
            <person name="Johnson J."/>
            <person name="Kuo A."/>
            <person name="Lim J.H.P."/>
            <person name="Lipzen A."/>
            <person name="Nolan M."/>
            <person name="Ohm R.A."/>
            <person name="Tamas L."/>
            <person name="Grigoriev I.V."/>
            <person name="Spatafora J.W."/>
            <person name="Nagy L.G."/>
            <person name="Kovacs G.M."/>
        </authorList>
    </citation>
    <scope>NUCLEOTIDE SEQUENCE [LARGE SCALE GENOMIC DNA]</scope>
    <source>
        <strain evidence="1 2">DSE2036</strain>
    </source>
</reference>
<evidence type="ECO:0000313" key="2">
    <source>
        <dbReference type="Proteomes" id="UP000244855"/>
    </source>
</evidence>
<proteinExistence type="predicted"/>
<organism evidence="1 2">
    <name type="scientific">Periconia macrospinosa</name>
    <dbReference type="NCBI Taxonomy" id="97972"/>
    <lineage>
        <taxon>Eukaryota</taxon>
        <taxon>Fungi</taxon>
        <taxon>Dikarya</taxon>
        <taxon>Ascomycota</taxon>
        <taxon>Pezizomycotina</taxon>
        <taxon>Dothideomycetes</taxon>
        <taxon>Pleosporomycetidae</taxon>
        <taxon>Pleosporales</taxon>
        <taxon>Massarineae</taxon>
        <taxon>Periconiaceae</taxon>
        <taxon>Periconia</taxon>
    </lineage>
</organism>
<keyword evidence="2" id="KW-1185">Reference proteome</keyword>
<dbReference type="EMBL" id="KZ805305">
    <property type="protein sequence ID" value="PVI07183.1"/>
    <property type="molecule type" value="Genomic_DNA"/>
</dbReference>
<sequence length="160" mass="17440">MTDRVEWVGGVHKTILTSLLLLSRFTSRQPAVAHACVRSDVMTVRASSPESSRDQGARVWWAAVNGRRAEGTQHPGLSCCLYIPGIGTAAKESCPPISRYHQTFTTAPALLPTTVQLARPFITESGRKKILPVHTLHCSRSKASKAAFFAPDSRVSEADR</sequence>